<feature type="domain" description="Suppressor of forked" evidence="5">
    <location>
        <begin position="1"/>
        <end position="121"/>
    </location>
</feature>
<dbReference type="GO" id="GO:0003729">
    <property type="term" value="F:mRNA binding"/>
    <property type="evidence" value="ECO:0007669"/>
    <property type="project" value="TreeGrafter"/>
</dbReference>
<dbReference type="Pfam" id="PF05843">
    <property type="entry name" value="Suf"/>
    <property type="match status" value="1"/>
</dbReference>
<gene>
    <name evidence="6" type="ORF">SBAD_LOCUS7622</name>
</gene>
<evidence type="ECO:0000259" key="5">
    <source>
        <dbReference type="Pfam" id="PF05843"/>
    </source>
</evidence>
<dbReference type="PANTHER" id="PTHR19980">
    <property type="entry name" value="RNA CLEAVAGE STIMULATION FACTOR"/>
    <property type="match status" value="1"/>
</dbReference>
<dbReference type="InterPro" id="IPR008847">
    <property type="entry name" value="Suf"/>
</dbReference>
<keyword evidence="4" id="KW-0812">Transmembrane</keyword>
<evidence type="ECO:0000256" key="2">
    <source>
        <dbReference type="ARBA" id="ARBA00022737"/>
    </source>
</evidence>
<name>A0A183IVH5_9BILA</name>
<dbReference type="GO" id="GO:0005634">
    <property type="term" value="C:nucleus"/>
    <property type="evidence" value="ECO:0007669"/>
    <property type="project" value="UniProtKB-SubCell"/>
</dbReference>
<keyword evidence="4" id="KW-1133">Transmembrane helix</keyword>
<keyword evidence="7" id="KW-1185">Reference proteome</keyword>
<evidence type="ECO:0000313" key="6">
    <source>
        <dbReference type="EMBL" id="VDP13735.1"/>
    </source>
</evidence>
<dbReference type="SUPFAM" id="SSF48452">
    <property type="entry name" value="TPR-like"/>
    <property type="match status" value="1"/>
</dbReference>
<dbReference type="Proteomes" id="UP000270296">
    <property type="component" value="Unassembled WGS sequence"/>
</dbReference>
<dbReference type="EMBL" id="UZAM01010784">
    <property type="protein sequence ID" value="VDP13735.1"/>
    <property type="molecule type" value="Genomic_DNA"/>
</dbReference>
<protein>
    <submittedName>
        <fullName evidence="8">Suf domain-containing protein</fullName>
    </submittedName>
</protein>
<dbReference type="WBParaSite" id="SBAD_0000791201-mRNA-1">
    <property type="protein sequence ID" value="SBAD_0000791201-mRNA-1"/>
    <property type="gene ID" value="SBAD_0000791201"/>
</dbReference>
<organism evidence="8">
    <name type="scientific">Soboliphyme baturini</name>
    <dbReference type="NCBI Taxonomy" id="241478"/>
    <lineage>
        <taxon>Eukaryota</taxon>
        <taxon>Metazoa</taxon>
        <taxon>Ecdysozoa</taxon>
        <taxon>Nematoda</taxon>
        <taxon>Enoplea</taxon>
        <taxon>Dorylaimia</taxon>
        <taxon>Dioctophymatida</taxon>
        <taxon>Dioctophymatoidea</taxon>
        <taxon>Soboliphymatidae</taxon>
        <taxon>Soboliphyme</taxon>
    </lineage>
</organism>
<accession>A0A183IVH5</accession>
<comment type="subcellular location">
    <subcellularLocation>
        <location evidence="1">Nucleus</location>
    </subcellularLocation>
</comment>
<keyword evidence="4" id="KW-0472">Membrane</keyword>
<dbReference type="Gene3D" id="1.25.40.1040">
    <property type="match status" value="1"/>
</dbReference>
<dbReference type="InterPro" id="IPR011990">
    <property type="entry name" value="TPR-like_helical_dom_sf"/>
</dbReference>
<dbReference type="SMART" id="SM00386">
    <property type="entry name" value="HAT"/>
    <property type="match status" value="3"/>
</dbReference>
<evidence type="ECO:0000256" key="1">
    <source>
        <dbReference type="ARBA" id="ARBA00004123"/>
    </source>
</evidence>
<keyword evidence="3" id="KW-0539">Nucleus</keyword>
<evidence type="ECO:0000313" key="7">
    <source>
        <dbReference type="Proteomes" id="UP000270296"/>
    </source>
</evidence>
<feature type="transmembrane region" description="Helical" evidence="4">
    <location>
        <begin position="114"/>
        <end position="136"/>
    </location>
</feature>
<dbReference type="OrthoDB" id="26282at2759"/>
<keyword evidence="2" id="KW-0677">Repeat</keyword>
<evidence type="ECO:0000313" key="8">
    <source>
        <dbReference type="WBParaSite" id="SBAD_0000791201-mRNA-1"/>
    </source>
</evidence>
<evidence type="ECO:0000256" key="4">
    <source>
        <dbReference type="SAM" id="Phobius"/>
    </source>
</evidence>
<dbReference type="InterPro" id="IPR045243">
    <property type="entry name" value="Rna14-like"/>
</dbReference>
<sequence length="142" mass="16628">MLLYFAYADYEEERMKYEKVQSIYNRFIDIPDIDPTLAYIQYLKFARRTEGIKAARAIFKKAREDARSKCQVYVAAALMEYYCSKDTSIAFKIFELGLKKYGDKPEFALAYIDFLSHLNGTIVIFLFAAVFFSIVIESSRRQ</sequence>
<evidence type="ECO:0000256" key="3">
    <source>
        <dbReference type="ARBA" id="ARBA00023242"/>
    </source>
</evidence>
<dbReference type="InterPro" id="IPR003107">
    <property type="entry name" value="HAT"/>
</dbReference>
<dbReference type="AlphaFoldDB" id="A0A183IVH5"/>
<reference evidence="6 7" key="2">
    <citation type="submission" date="2018-11" db="EMBL/GenBank/DDBJ databases">
        <authorList>
            <consortium name="Pathogen Informatics"/>
        </authorList>
    </citation>
    <scope>NUCLEOTIDE SEQUENCE [LARGE SCALE GENOMIC DNA]</scope>
</reference>
<dbReference type="PANTHER" id="PTHR19980:SF0">
    <property type="entry name" value="CLEAVAGE STIMULATION FACTOR SUBUNIT 3"/>
    <property type="match status" value="1"/>
</dbReference>
<dbReference type="GO" id="GO:0031124">
    <property type="term" value="P:mRNA 3'-end processing"/>
    <property type="evidence" value="ECO:0007669"/>
    <property type="project" value="InterPro"/>
</dbReference>
<reference evidence="8" key="1">
    <citation type="submission" date="2016-06" db="UniProtKB">
        <authorList>
            <consortium name="WormBaseParasite"/>
        </authorList>
    </citation>
    <scope>IDENTIFICATION</scope>
</reference>
<proteinExistence type="predicted"/>